<sequence length="377" mass="40527">MAPGATRVTGLRLGDFRNHARLDLAFDSSFVAFHGDNGAGKTNLLEAISLLSPGRGIRRSTYGDMARKDGSGGFFIRASMTSNDADIVVESRLAPGQNALSGRLLRIDETTVKTAEELLDICRVLWLTPAMDGLFTGPAGDRRRFLDRMVLAVDPAHGRRASDYERAMRSRNKLLCEDRVDDVWLSGLEAQMAELGVAMAIARAELVRLVDDMIAAVAGMSPFPVARLALSSGYDDIEFSRPAVETEEAVRLALKRSRGLDRAAGRTRTGAHRADLSVFFAAKAMPAALASTGEQKALLIGLVLAHAQLVARVSGFRPILLLDEVAAHLDPGRRAALFDLVAALNVQCFMTGTDAALFEALEGRADMIPITAPLRGA</sequence>
<dbReference type="InterPro" id="IPR018078">
    <property type="entry name" value="DNA-binding_RecF_CS"/>
</dbReference>
<dbReference type="NCBIfam" id="TIGR00611">
    <property type="entry name" value="recf"/>
    <property type="match status" value="1"/>
</dbReference>
<dbReference type="GO" id="GO:0003697">
    <property type="term" value="F:single-stranded DNA binding"/>
    <property type="evidence" value="ECO:0007669"/>
    <property type="project" value="UniProtKB-UniRule"/>
</dbReference>
<name>A0A939FU72_9HYPH</name>
<dbReference type="SMART" id="SM00382">
    <property type="entry name" value="AAA"/>
    <property type="match status" value="1"/>
</dbReference>
<dbReference type="Proteomes" id="UP000664122">
    <property type="component" value="Unassembled WGS sequence"/>
</dbReference>
<comment type="function">
    <text evidence="9 10">The RecF protein is involved in DNA metabolism; it is required for DNA replication and normal SOS inducibility. RecF binds preferentially to single-stranded, linear DNA. It also seems to bind ATP.</text>
</comment>
<keyword evidence="9 10" id="KW-0234">DNA repair</keyword>
<evidence type="ECO:0000256" key="9">
    <source>
        <dbReference type="HAMAP-Rule" id="MF_00365"/>
    </source>
</evidence>
<dbReference type="InterPro" id="IPR042174">
    <property type="entry name" value="RecF_2"/>
</dbReference>
<keyword evidence="5 9" id="KW-0235">DNA replication</keyword>
<dbReference type="AlphaFoldDB" id="A0A939FU72"/>
<dbReference type="SUPFAM" id="SSF52540">
    <property type="entry name" value="P-loop containing nucleoside triphosphate hydrolases"/>
    <property type="match status" value="1"/>
</dbReference>
<keyword evidence="7 9" id="KW-0067">ATP-binding</keyword>
<evidence type="ECO:0000256" key="3">
    <source>
        <dbReference type="ARBA" id="ARBA00020170"/>
    </source>
</evidence>
<protein>
    <recommendedName>
        <fullName evidence="3 9">DNA replication and repair protein RecF</fullName>
    </recommendedName>
</protein>
<dbReference type="EMBL" id="JAFMPP010000002">
    <property type="protein sequence ID" value="MBO0661515.1"/>
    <property type="molecule type" value="Genomic_DNA"/>
</dbReference>
<gene>
    <name evidence="9 12" type="primary">recF</name>
    <name evidence="12" type="ORF">J1C48_02905</name>
</gene>
<dbReference type="Gene3D" id="3.40.50.300">
    <property type="entry name" value="P-loop containing nucleotide triphosphate hydrolases"/>
    <property type="match status" value="1"/>
</dbReference>
<evidence type="ECO:0000256" key="10">
    <source>
        <dbReference type="RuleBase" id="RU000578"/>
    </source>
</evidence>
<keyword evidence="9 10" id="KW-0742">SOS response</keyword>
<comment type="subcellular location">
    <subcellularLocation>
        <location evidence="1 9 10">Cytoplasm</location>
    </subcellularLocation>
</comment>
<keyword evidence="9 10" id="KW-0227">DNA damage</keyword>
<dbReference type="GO" id="GO:0006302">
    <property type="term" value="P:double-strand break repair"/>
    <property type="evidence" value="ECO:0007669"/>
    <property type="project" value="TreeGrafter"/>
</dbReference>
<comment type="similarity">
    <text evidence="2 9 10">Belongs to the RecF family.</text>
</comment>
<comment type="caution">
    <text evidence="12">The sequence shown here is derived from an EMBL/GenBank/DDBJ whole genome shotgun (WGS) entry which is preliminary data.</text>
</comment>
<keyword evidence="4 9" id="KW-0963">Cytoplasm</keyword>
<evidence type="ECO:0000256" key="6">
    <source>
        <dbReference type="ARBA" id="ARBA00022741"/>
    </source>
</evidence>
<evidence type="ECO:0000256" key="1">
    <source>
        <dbReference type="ARBA" id="ARBA00004496"/>
    </source>
</evidence>
<dbReference type="Gene3D" id="1.20.1050.90">
    <property type="entry name" value="RecF/RecN/SMC, N-terminal domain"/>
    <property type="match status" value="1"/>
</dbReference>
<dbReference type="PROSITE" id="PS00617">
    <property type="entry name" value="RECF_1"/>
    <property type="match status" value="1"/>
</dbReference>
<evidence type="ECO:0000313" key="13">
    <source>
        <dbReference type="Proteomes" id="UP000664122"/>
    </source>
</evidence>
<dbReference type="InterPro" id="IPR003593">
    <property type="entry name" value="AAA+_ATPase"/>
</dbReference>
<evidence type="ECO:0000256" key="2">
    <source>
        <dbReference type="ARBA" id="ARBA00008016"/>
    </source>
</evidence>
<dbReference type="GO" id="GO:0006260">
    <property type="term" value="P:DNA replication"/>
    <property type="evidence" value="ECO:0007669"/>
    <property type="project" value="UniProtKB-UniRule"/>
</dbReference>
<evidence type="ECO:0000256" key="7">
    <source>
        <dbReference type="ARBA" id="ARBA00022840"/>
    </source>
</evidence>
<evidence type="ECO:0000256" key="5">
    <source>
        <dbReference type="ARBA" id="ARBA00022705"/>
    </source>
</evidence>
<accession>A0A939FU72</accession>
<dbReference type="InterPro" id="IPR003395">
    <property type="entry name" value="RecF/RecN/SMC_N"/>
</dbReference>
<evidence type="ECO:0000313" key="12">
    <source>
        <dbReference type="EMBL" id="MBO0661515.1"/>
    </source>
</evidence>
<dbReference type="PANTHER" id="PTHR32182">
    <property type="entry name" value="DNA REPLICATION AND REPAIR PROTEIN RECF"/>
    <property type="match status" value="1"/>
</dbReference>
<dbReference type="Pfam" id="PF02463">
    <property type="entry name" value="SMC_N"/>
    <property type="match status" value="1"/>
</dbReference>
<evidence type="ECO:0000259" key="11">
    <source>
        <dbReference type="SMART" id="SM00382"/>
    </source>
</evidence>
<keyword evidence="13" id="KW-1185">Reference proteome</keyword>
<proteinExistence type="inferred from homology"/>
<dbReference type="HAMAP" id="MF_00365">
    <property type="entry name" value="RecF"/>
    <property type="match status" value="1"/>
</dbReference>
<keyword evidence="8 9" id="KW-0238">DNA-binding</keyword>
<dbReference type="InterPro" id="IPR027417">
    <property type="entry name" value="P-loop_NTPase"/>
</dbReference>
<feature type="binding site" evidence="9">
    <location>
        <begin position="35"/>
        <end position="42"/>
    </location>
    <ligand>
        <name>ATP</name>
        <dbReference type="ChEBI" id="CHEBI:30616"/>
    </ligand>
</feature>
<dbReference type="GO" id="GO:0009432">
    <property type="term" value="P:SOS response"/>
    <property type="evidence" value="ECO:0007669"/>
    <property type="project" value="UniProtKB-UniRule"/>
</dbReference>
<dbReference type="GO" id="GO:0000731">
    <property type="term" value="P:DNA synthesis involved in DNA repair"/>
    <property type="evidence" value="ECO:0007669"/>
    <property type="project" value="TreeGrafter"/>
</dbReference>
<dbReference type="GO" id="GO:0005524">
    <property type="term" value="F:ATP binding"/>
    <property type="evidence" value="ECO:0007669"/>
    <property type="project" value="UniProtKB-UniRule"/>
</dbReference>
<dbReference type="GO" id="GO:0005737">
    <property type="term" value="C:cytoplasm"/>
    <property type="evidence" value="ECO:0007669"/>
    <property type="project" value="UniProtKB-SubCell"/>
</dbReference>
<dbReference type="PROSITE" id="PS00618">
    <property type="entry name" value="RECF_2"/>
    <property type="match status" value="1"/>
</dbReference>
<dbReference type="InterPro" id="IPR001238">
    <property type="entry name" value="DNA-binding_RecF"/>
</dbReference>
<organism evidence="12 13">
    <name type="scientific">Jiella flava</name>
    <dbReference type="NCBI Taxonomy" id="2816857"/>
    <lineage>
        <taxon>Bacteria</taxon>
        <taxon>Pseudomonadati</taxon>
        <taxon>Pseudomonadota</taxon>
        <taxon>Alphaproteobacteria</taxon>
        <taxon>Hyphomicrobiales</taxon>
        <taxon>Aurantimonadaceae</taxon>
        <taxon>Jiella</taxon>
    </lineage>
</organism>
<feature type="domain" description="AAA+ ATPase" evidence="11">
    <location>
        <begin position="27"/>
        <end position="371"/>
    </location>
</feature>
<evidence type="ECO:0000256" key="8">
    <source>
        <dbReference type="ARBA" id="ARBA00023125"/>
    </source>
</evidence>
<evidence type="ECO:0000256" key="4">
    <source>
        <dbReference type="ARBA" id="ARBA00022490"/>
    </source>
</evidence>
<reference evidence="12" key="1">
    <citation type="submission" date="2021-03" db="EMBL/GenBank/DDBJ databases">
        <title>Whole genome sequence of Jiella sp. CQZ9-1.</title>
        <authorList>
            <person name="Tuo L."/>
        </authorList>
    </citation>
    <scope>NUCLEOTIDE SEQUENCE</scope>
    <source>
        <strain evidence="12">CQZ9-1</strain>
    </source>
</reference>
<dbReference type="PANTHER" id="PTHR32182:SF0">
    <property type="entry name" value="DNA REPLICATION AND REPAIR PROTEIN RECF"/>
    <property type="match status" value="1"/>
</dbReference>
<keyword evidence="6 9" id="KW-0547">Nucleotide-binding</keyword>
<dbReference type="RefSeq" id="WP_207256173.1">
    <property type="nucleotide sequence ID" value="NZ_JAFMPP010000002.1"/>
</dbReference>